<evidence type="ECO:0000313" key="1">
    <source>
        <dbReference type="EMBL" id="TPW36177.1"/>
    </source>
</evidence>
<evidence type="ECO:0000313" key="2">
    <source>
        <dbReference type="Proteomes" id="UP000315037"/>
    </source>
</evidence>
<proteinExistence type="predicted"/>
<gene>
    <name evidence="1" type="ORF">E3202_02345</name>
</gene>
<organism evidence="1 2">
    <name type="scientific">Oecophyllibacter saccharovorans</name>
    <dbReference type="NCBI Taxonomy" id="2558360"/>
    <lineage>
        <taxon>Bacteria</taxon>
        <taxon>Pseudomonadati</taxon>
        <taxon>Pseudomonadota</taxon>
        <taxon>Alphaproteobacteria</taxon>
        <taxon>Acetobacterales</taxon>
        <taxon>Acetobacteraceae</taxon>
        <taxon>Oecophyllibacter</taxon>
    </lineage>
</organism>
<reference evidence="1 2" key="1">
    <citation type="submission" date="2019-03" db="EMBL/GenBank/DDBJ databases">
        <title>The complete genome sequence of Neokomagataea sp. Jb2 NBRC113641.</title>
        <authorList>
            <person name="Chua K.-O."/>
            <person name="Chan K.-G."/>
            <person name="See-Too W.-S."/>
        </authorList>
    </citation>
    <scope>NUCLEOTIDE SEQUENCE [LARGE SCALE GENOMIC DNA]</scope>
    <source>
        <strain evidence="1 2">Jb2</strain>
    </source>
</reference>
<dbReference type="Proteomes" id="UP000315037">
    <property type="component" value="Unassembled WGS sequence"/>
</dbReference>
<comment type="caution">
    <text evidence="1">The sequence shown here is derived from an EMBL/GenBank/DDBJ whole genome shotgun (WGS) entry which is preliminary data.</text>
</comment>
<sequence length="124" mass="13926">MRRLMVVLPAALLMWVIMKTGMMNAVYDKMTFKDLSWFDNTALVEHLRTRLIQDGLTDLPGQCLVFLVNGADKDPVTIEVLGREGNGCPGAKPDAKTLFKVRVERGARRMFSDANNPGHFQAFQ</sequence>
<keyword evidence="2" id="KW-1185">Reference proteome</keyword>
<accession>A0A506US58</accession>
<dbReference type="EMBL" id="SORZ01000001">
    <property type="protein sequence ID" value="TPW36177.1"/>
    <property type="molecule type" value="Genomic_DNA"/>
</dbReference>
<protein>
    <submittedName>
        <fullName evidence="1">Uncharacterized protein</fullName>
    </submittedName>
</protein>
<dbReference type="AlphaFoldDB" id="A0A506US58"/>
<name>A0A506US58_9PROT</name>